<evidence type="ECO:0000313" key="2">
    <source>
        <dbReference type="Proteomes" id="UP000000238"/>
    </source>
</evidence>
<gene>
    <name evidence="1" type="ordered locus">HCH_00427</name>
</gene>
<dbReference type="STRING" id="349521.HCH_00427"/>
<dbReference type="HOGENOM" id="CLU_087628_0_0_6"/>
<dbReference type="RefSeq" id="WP_011394414.1">
    <property type="nucleotide sequence ID" value="NC_007645.1"/>
</dbReference>
<name>Q2SPT7_HAHCH</name>
<sequence>MGWLAAGAVIVFILYRVLLSRARRQALQAFQFPRSIKSKVQNKYQHLNDSQLEMVMTGLKEYFALCQLGGRRMVAMPSQAVDVAWHEFILFTRAYEQFCQKCFGRFLHHTPAEAMQSPTQAQSGIKTAWRLACHKEGIDRRNPNRLPMIFSMDHDLQIPDGFVYSLNCKGPGGVGYCASHIGCGSGCAGGGDSDGGDGGCGGGCGGD</sequence>
<proteinExistence type="predicted"/>
<dbReference type="OrthoDB" id="278697at2"/>
<accession>Q2SPT7</accession>
<reference evidence="1 2" key="1">
    <citation type="journal article" date="2005" name="Nucleic Acids Res.">
        <title>Genomic blueprint of Hahella chejuensis, a marine microbe producing an algicidal agent.</title>
        <authorList>
            <person name="Jeong H."/>
            <person name="Yim J.H."/>
            <person name="Lee C."/>
            <person name="Choi S.-H."/>
            <person name="Park Y.K."/>
            <person name="Yoon S.H."/>
            <person name="Hur C.-G."/>
            <person name="Kang H.-Y."/>
            <person name="Kim D."/>
            <person name="Lee H.H."/>
            <person name="Park K.H."/>
            <person name="Park S.-H."/>
            <person name="Park H.-S."/>
            <person name="Lee H.K."/>
            <person name="Oh T.K."/>
            <person name="Kim J.F."/>
        </authorList>
    </citation>
    <scope>NUCLEOTIDE SEQUENCE [LARGE SCALE GENOMIC DNA]</scope>
    <source>
        <strain evidence="1 2">KCTC 2396</strain>
    </source>
</reference>
<dbReference type="PIRSF" id="PIRSF032817">
    <property type="entry name" value="UCP032817"/>
    <property type="match status" value="1"/>
</dbReference>
<dbReference type="EMBL" id="CP000155">
    <property type="protein sequence ID" value="ABC27337.1"/>
    <property type="molecule type" value="Genomic_DNA"/>
</dbReference>
<organism evidence="1 2">
    <name type="scientific">Hahella chejuensis (strain KCTC 2396)</name>
    <dbReference type="NCBI Taxonomy" id="349521"/>
    <lineage>
        <taxon>Bacteria</taxon>
        <taxon>Pseudomonadati</taxon>
        <taxon>Pseudomonadota</taxon>
        <taxon>Gammaproteobacteria</taxon>
        <taxon>Oceanospirillales</taxon>
        <taxon>Hahellaceae</taxon>
        <taxon>Hahella</taxon>
    </lineage>
</organism>
<evidence type="ECO:0000313" key="1">
    <source>
        <dbReference type="EMBL" id="ABC27337.1"/>
    </source>
</evidence>
<dbReference type="InterPro" id="IPR017008">
    <property type="entry name" value="UCP032817-like"/>
</dbReference>
<dbReference type="eggNOG" id="COG4278">
    <property type="taxonomic scope" value="Bacteria"/>
</dbReference>
<protein>
    <submittedName>
        <fullName evidence="1">Uncharacterized conserved protein</fullName>
    </submittedName>
</protein>
<dbReference type="KEGG" id="hch:HCH_00427"/>
<dbReference type="AlphaFoldDB" id="Q2SPT7"/>
<keyword evidence="2" id="KW-1185">Reference proteome</keyword>
<dbReference type="Proteomes" id="UP000000238">
    <property type="component" value="Chromosome"/>
</dbReference>